<evidence type="ECO:0000256" key="1">
    <source>
        <dbReference type="SAM" id="MobiDB-lite"/>
    </source>
</evidence>
<evidence type="ECO:0008006" key="5">
    <source>
        <dbReference type="Google" id="ProtNLM"/>
    </source>
</evidence>
<evidence type="ECO:0000256" key="2">
    <source>
        <dbReference type="SAM" id="SignalP"/>
    </source>
</evidence>
<feature type="chain" id="PRO_5030732123" description="Lipoprotein" evidence="2">
    <location>
        <begin position="21"/>
        <end position="187"/>
    </location>
</feature>
<dbReference type="AlphaFoldDB" id="A0A7W9A1E4"/>
<evidence type="ECO:0000313" key="3">
    <source>
        <dbReference type="EMBL" id="MBB5659611.1"/>
    </source>
</evidence>
<dbReference type="PROSITE" id="PS51257">
    <property type="entry name" value="PROKAR_LIPOPROTEIN"/>
    <property type="match status" value="1"/>
</dbReference>
<protein>
    <recommendedName>
        <fullName evidence="5">Lipoprotein</fullName>
    </recommendedName>
</protein>
<keyword evidence="4" id="KW-1185">Reference proteome</keyword>
<gene>
    <name evidence="3" type="ORF">FHS65_000329</name>
</gene>
<feature type="region of interest" description="Disordered" evidence="1">
    <location>
        <begin position="31"/>
        <end position="52"/>
    </location>
</feature>
<comment type="caution">
    <text evidence="3">The sequence shown here is derived from an EMBL/GenBank/DDBJ whole genome shotgun (WGS) entry which is preliminary data.</text>
</comment>
<keyword evidence="2" id="KW-0732">Signal</keyword>
<proteinExistence type="predicted"/>
<evidence type="ECO:0000313" key="4">
    <source>
        <dbReference type="Proteomes" id="UP000548978"/>
    </source>
</evidence>
<feature type="signal peptide" evidence="2">
    <location>
        <begin position="1"/>
        <end position="20"/>
    </location>
</feature>
<name>A0A7W9A1E4_9CAUL</name>
<accession>A0A7W9A1E4</accession>
<feature type="compositionally biased region" description="Low complexity" evidence="1">
    <location>
        <begin position="33"/>
        <end position="47"/>
    </location>
</feature>
<dbReference type="Proteomes" id="UP000548978">
    <property type="component" value="Unassembled WGS sequence"/>
</dbReference>
<dbReference type="RefSeq" id="WP_164461857.1">
    <property type="nucleotide sequence ID" value="NZ_JACIJB010000001.1"/>
</dbReference>
<dbReference type="EMBL" id="JACIJB010000001">
    <property type="protein sequence ID" value="MBB5659611.1"/>
    <property type="molecule type" value="Genomic_DNA"/>
</dbReference>
<sequence>MKRIMIAGTCGLLISGLAGCDRLSAAWEGFNNPAPAEHPSTAPTSTPAPTPGGALVEAGQAVVLQPETDDALQTAAAVVELDYLPDQGDLTAKMFGTAGGDPAMNGLYTYIAFYHSPAEGWRVFRIGDYLDYQIQAVSAGRVELRLSESVMDQATSEIGSRQTAIILSFTPGPDGAVPETVTVTPAR</sequence>
<organism evidence="3 4">
    <name type="scientific">Brevundimonas halotolerans</name>
    <dbReference type="NCBI Taxonomy" id="69670"/>
    <lineage>
        <taxon>Bacteria</taxon>
        <taxon>Pseudomonadati</taxon>
        <taxon>Pseudomonadota</taxon>
        <taxon>Alphaproteobacteria</taxon>
        <taxon>Caulobacterales</taxon>
        <taxon>Caulobacteraceae</taxon>
        <taxon>Brevundimonas</taxon>
    </lineage>
</organism>
<reference evidence="3 4" key="1">
    <citation type="submission" date="2020-08" db="EMBL/GenBank/DDBJ databases">
        <title>Genomic Encyclopedia of Type Strains, Phase IV (KMG-IV): sequencing the most valuable type-strain genomes for metagenomic binning, comparative biology and taxonomic classification.</title>
        <authorList>
            <person name="Goeker M."/>
        </authorList>
    </citation>
    <scope>NUCLEOTIDE SEQUENCE [LARGE SCALE GENOMIC DNA]</scope>
    <source>
        <strain evidence="3 4">DSM 24448</strain>
    </source>
</reference>